<dbReference type="Proteomes" id="UP001162891">
    <property type="component" value="Chromosome"/>
</dbReference>
<dbReference type="PANTHER" id="PTHR13696">
    <property type="entry name" value="P-LOOP CONTAINING NUCLEOSIDE TRIPHOSPHATE HYDROLASE"/>
    <property type="match status" value="1"/>
</dbReference>
<evidence type="ECO:0000259" key="1">
    <source>
        <dbReference type="Pfam" id="PF13614"/>
    </source>
</evidence>
<organism evidence="2 3">
    <name type="scientific">Anaeromyxobacter oryzae</name>
    <dbReference type="NCBI Taxonomy" id="2918170"/>
    <lineage>
        <taxon>Bacteria</taxon>
        <taxon>Pseudomonadati</taxon>
        <taxon>Myxococcota</taxon>
        <taxon>Myxococcia</taxon>
        <taxon>Myxococcales</taxon>
        <taxon>Cystobacterineae</taxon>
        <taxon>Anaeromyxobacteraceae</taxon>
        <taxon>Anaeromyxobacter</taxon>
    </lineage>
</organism>
<dbReference type="Pfam" id="PF13614">
    <property type="entry name" value="AAA_31"/>
    <property type="match status" value="1"/>
</dbReference>
<feature type="domain" description="AAA" evidence="1">
    <location>
        <begin position="1"/>
        <end position="171"/>
    </location>
</feature>
<reference evidence="3" key="1">
    <citation type="journal article" date="2022" name="Int. J. Syst. Evol. Microbiol.">
        <title>Anaeromyxobacter oryzae sp. nov., Anaeromyxobacter diazotrophicus sp. nov. and Anaeromyxobacter paludicola sp. nov., isolated from paddy soils.</title>
        <authorList>
            <person name="Itoh H."/>
            <person name="Xu Z."/>
            <person name="Mise K."/>
            <person name="Masuda Y."/>
            <person name="Ushijima N."/>
            <person name="Hayakawa C."/>
            <person name="Shiratori Y."/>
            <person name="Senoo K."/>
        </authorList>
    </citation>
    <scope>NUCLEOTIDE SEQUENCE [LARGE SCALE GENOMIC DNA]</scope>
    <source>
        <strain evidence="3">Red232</strain>
    </source>
</reference>
<dbReference type="PIRSF" id="PIRSF009320">
    <property type="entry name" value="Nuc_binding_HP_1000"/>
    <property type="match status" value="1"/>
</dbReference>
<dbReference type="InterPro" id="IPR050678">
    <property type="entry name" value="DNA_Partitioning_ATPase"/>
</dbReference>
<gene>
    <name evidence="2" type="ORF">AMOR_36620</name>
</gene>
<keyword evidence="3" id="KW-1185">Reference proteome</keyword>
<dbReference type="EMBL" id="AP025591">
    <property type="protein sequence ID" value="BDG04666.1"/>
    <property type="molecule type" value="Genomic_DNA"/>
</dbReference>
<accession>A0ABM7WYQ2</accession>
<name>A0ABM7WYQ2_9BACT</name>
<proteinExistence type="predicted"/>
<dbReference type="RefSeq" id="WP_248353113.1">
    <property type="nucleotide sequence ID" value="NZ_AP025591.1"/>
</dbReference>
<dbReference type="PANTHER" id="PTHR13696:SF52">
    <property type="entry name" value="PARA FAMILY PROTEIN CT_582"/>
    <property type="match status" value="1"/>
</dbReference>
<protein>
    <submittedName>
        <fullName evidence="2">Sporulation initiation inhibitor Soj</fullName>
    </submittedName>
</protein>
<dbReference type="SUPFAM" id="SSF52540">
    <property type="entry name" value="P-loop containing nucleoside triphosphate hydrolases"/>
    <property type="match status" value="1"/>
</dbReference>
<dbReference type="InterPro" id="IPR025669">
    <property type="entry name" value="AAA_dom"/>
</dbReference>
<sequence length="262" mass="28235">MRRIAFINEKGGTCKTTLCVNVAARLAARGKRVLVVDMDTQGHAGKSLGLDVRGLSPTVHDWLLDYTVGFDDVVRPTGVENLDLVPANKDLSGFPVAVAPAPDRADRLDERLGTIREGRYDAVLVDAPPSQSLVTENVLRGARELVIPVALTYLALDGCAEILQSLDRLRAERGRAPELLLVVPTLYRKTQLADEILAKLHERFPDALSRTVLGWSVKVDEAQSHGRTIFEYAPRSSGATALAAIGDEILSRAPALRAAGGA</sequence>
<dbReference type="InterPro" id="IPR027417">
    <property type="entry name" value="P-loop_NTPase"/>
</dbReference>
<dbReference type="Gene3D" id="3.40.50.300">
    <property type="entry name" value="P-loop containing nucleotide triphosphate hydrolases"/>
    <property type="match status" value="1"/>
</dbReference>
<evidence type="ECO:0000313" key="2">
    <source>
        <dbReference type="EMBL" id="BDG04666.1"/>
    </source>
</evidence>
<evidence type="ECO:0000313" key="3">
    <source>
        <dbReference type="Proteomes" id="UP001162891"/>
    </source>
</evidence>
<dbReference type="CDD" id="cd02042">
    <property type="entry name" value="ParAB_family"/>
    <property type="match status" value="1"/>
</dbReference>